<dbReference type="AlphaFoldDB" id="A0A1R3GAL2"/>
<reference evidence="1 2" key="1">
    <citation type="submission" date="2013-09" db="EMBL/GenBank/DDBJ databases">
        <title>Corchorus capsularis genome sequencing.</title>
        <authorList>
            <person name="Alam M."/>
            <person name="Haque M.S."/>
            <person name="Islam M.S."/>
            <person name="Emdad E.M."/>
            <person name="Islam M.M."/>
            <person name="Ahmed B."/>
            <person name="Halim A."/>
            <person name="Hossen Q.M.M."/>
            <person name="Hossain M.Z."/>
            <person name="Ahmed R."/>
            <person name="Khan M.M."/>
            <person name="Islam R."/>
            <person name="Rashid M.M."/>
            <person name="Khan S.A."/>
            <person name="Rahman M.S."/>
            <person name="Alam M."/>
        </authorList>
    </citation>
    <scope>NUCLEOTIDE SEQUENCE [LARGE SCALE GENOMIC DNA]</scope>
    <source>
        <strain evidence="2">cv. CVL-1</strain>
        <tissue evidence="1">Whole seedling</tissue>
    </source>
</reference>
<keyword evidence="2" id="KW-1185">Reference proteome</keyword>
<comment type="caution">
    <text evidence="1">The sequence shown here is derived from an EMBL/GenBank/DDBJ whole genome shotgun (WGS) entry which is preliminary data.</text>
</comment>
<dbReference type="Proteomes" id="UP000188268">
    <property type="component" value="Unassembled WGS sequence"/>
</dbReference>
<accession>A0A1R3GAL2</accession>
<gene>
    <name evidence="1" type="ORF">CCACVL1_27393</name>
</gene>
<dbReference type="Gramene" id="OMO55097">
    <property type="protein sequence ID" value="OMO55097"/>
    <property type="gene ID" value="CCACVL1_27393"/>
</dbReference>
<organism evidence="1 2">
    <name type="scientific">Corchorus capsularis</name>
    <name type="common">Jute</name>
    <dbReference type="NCBI Taxonomy" id="210143"/>
    <lineage>
        <taxon>Eukaryota</taxon>
        <taxon>Viridiplantae</taxon>
        <taxon>Streptophyta</taxon>
        <taxon>Embryophyta</taxon>
        <taxon>Tracheophyta</taxon>
        <taxon>Spermatophyta</taxon>
        <taxon>Magnoliopsida</taxon>
        <taxon>eudicotyledons</taxon>
        <taxon>Gunneridae</taxon>
        <taxon>Pentapetalae</taxon>
        <taxon>rosids</taxon>
        <taxon>malvids</taxon>
        <taxon>Malvales</taxon>
        <taxon>Malvaceae</taxon>
        <taxon>Grewioideae</taxon>
        <taxon>Apeibeae</taxon>
        <taxon>Corchorus</taxon>
    </lineage>
</organism>
<protein>
    <submittedName>
        <fullName evidence="1">Uncharacterized protein</fullName>
    </submittedName>
</protein>
<name>A0A1R3GAL2_COCAP</name>
<dbReference type="EMBL" id="AWWV01014774">
    <property type="protein sequence ID" value="OMO55097.1"/>
    <property type="molecule type" value="Genomic_DNA"/>
</dbReference>
<evidence type="ECO:0000313" key="1">
    <source>
        <dbReference type="EMBL" id="OMO55097.1"/>
    </source>
</evidence>
<sequence>MATEELLSVVPKLLLLGSGVTRSITLTTGSTGVATVAPNIRCHLQCRHRPDLKRHLNIDLLLSPILILSSSHELWSPPSLSNCFCHCNHHVLFDLDKN</sequence>
<evidence type="ECO:0000313" key="2">
    <source>
        <dbReference type="Proteomes" id="UP000188268"/>
    </source>
</evidence>
<proteinExistence type="predicted"/>